<keyword evidence="2" id="KW-1185">Reference proteome</keyword>
<accession>A0ACC4AZZ7</accession>
<proteinExistence type="predicted"/>
<evidence type="ECO:0000313" key="2">
    <source>
        <dbReference type="Proteomes" id="UP000309997"/>
    </source>
</evidence>
<reference evidence="1 2" key="1">
    <citation type="journal article" date="2024" name="Plant Biotechnol. J.">
        <title>Genome and CRISPR/Cas9 system of a widespread forest tree (Populus alba) in the world.</title>
        <authorList>
            <person name="Liu Y.J."/>
            <person name="Jiang P.F."/>
            <person name="Han X.M."/>
            <person name="Li X.Y."/>
            <person name="Wang H.M."/>
            <person name="Wang Y.J."/>
            <person name="Wang X.X."/>
            <person name="Zeng Q.Y."/>
        </authorList>
    </citation>
    <scope>NUCLEOTIDE SEQUENCE [LARGE SCALE GENOMIC DNA]</scope>
    <source>
        <strain evidence="2">cv. PAL-ZL1</strain>
    </source>
</reference>
<comment type="caution">
    <text evidence="1">The sequence shown here is derived from an EMBL/GenBank/DDBJ whole genome shotgun (WGS) entry which is preliminary data.</text>
</comment>
<sequence>MDGEQLTAEDEKVVAGRLLAYRPNSNDKIGCLNGVDAKGQIVFNSNIETDSKRAHLFHEEINGPIEVPMAQYKLSNHPLPDPKMAASALLSQLLRLRLHHHHRLATGLLVPLRRSWSSTAEHIRMEEDDISVLIDTVSSLCEAAKYSSWEEQNYRQWKDEEAEIWRDIEPIAHLAKEILHSNRYKDGEQLTDEDEKAVAGRLLVYHPNCDDKVGCGLDSIARAFVPVELFVGFKSNASYCGQNWTHPSFSSLLIVIPILKRQGPDCVRTIGPKRILGTPNMSRTCLRFDRIKEEGSVGKENVNVDEVCTTPIGDDSKGLVCSQ</sequence>
<name>A0ACC4AZZ7_POPAL</name>
<organism evidence="1 2">
    <name type="scientific">Populus alba</name>
    <name type="common">White poplar</name>
    <dbReference type="NCBI Taxonomy" id="43335"/>
    <lineage>
        <taxon>Eukaryota</taxon>
        <taxon>Viridiplantae</taxon>
        <taxon>Streptophyta</taxon>
        <taxon>Embryophyta</taxon>
        <taxon>Tracheophyta</taxon>
        <taxon>Spermatophyta</taxon>
        <taxon>Magnoliopsida</taxon>
        <taxon>eudicotyledons</taxon>
        <taxon>Gunneridae</taxon>
        <taxon>Pentapetalae</taxon>
        <taxon>rosids</taxon>
        <taxon>fabids</taxon>
        <taxon>Malpighiales</taxon>
        <taxon>Salicaceae</taxon>
        <taxon>Saliceae</taxon>
        <taxon>Populus</taxon>
    </lineage>
</organism>
<dbReference type="Proteomes" id="UP000309997">
    <property type="component" value="Unassembled WGS sequence"/>
</dbReference>
<protein>
    <submittedName>
        <fullName evidence="1">Uncharacterized protein</fullName>
    </submittedName>
</protein>
<evidence type="ECO:0000313" key="1">
    <source>
        <dbReference type="EMBL" id="KAL3571537.1"/>
    </source>
</evidence>
<dbReference type="EMBL" id="RCHU02000014">
    <property type="protein sequence ID" value="KAL3571537.1"/>
    <property type="molecule type" value="Genomic_DNA"/>
</dbReference>
<gene>
    <name evidence="1" type="ORF">D5086_025441</name>
</gene>